<evidence type="ECO:0000256" key="1">
    <source>
        <dbReference type="ARBA" id="ARBA00004911"/>
    </source>
</evidence>
<dbReference type="InterPro" id="IPR016067">
    <property type="entry name" value="S-AdoMet_deCO2ase_core"/>
</dbReference>
<keyword evidence="4" id="KW-0620">Polyamine biosynthesis</keyword>
<keyword evidence="5" id="KW-1133">Transmembrane helix</keyword>
<organism evidence="6 7">
    <name type="scientific">Brassica cretica</name>
    <name type="common">Mustard</name>
    <dbReference type="NCBI Taxonomy" id="69181"/>
    <lineage>
        <taxon>Eukaryota</taxon>
        <taxon>Viridiplantae</taxon>
        <taxon>Streptophyta</taxon>
        <taxon>Embryophyta</taxon>
        <taxon>Tracheophyta</taxon>
        <taxon>Spermatophyta</taxon>
        <taxon>Magnoliopsida</taxon>
        <taxon>eudicotyledons</taxon>
        <taxon>Gunneridae</taxon>
        <taxon>Pentapetalae</taxon>
        <taxon>rosids</taxon>
        <taxon>malvids</taxon>
        <taxon>Brassicales</taxon>
        <taxon>Brassicaceae</taxon>
        <taxon>Brassiceae</taxon>
        <taxon>Brassica</taxon>
    </lineage>
</organism>
<keyword evidence="3" id="KW-0745">Spermidine biosynthesis</keyword>
<evidence type="ECO:0000256" key="5">
    <source>
        <dbReference type="SAM" id="Phobius"/>
    </source>
</evidence>
<comment type="pathway">
    <text evidence="1">Amine and polyamine biosynthesis; S-adenosylmethioninamine biosynthesis; S-adenosylmethioninamine from S-adenosyl-L-methionine: step 1/1.</text>
</comment>
<reference evidence="6" key="1">
    <citation type="submission" date="2019-12" db="EMBL/GenBank/DDBJ databases">
        <title>Genome sequencing and annotation of Brassica cretica.</title>
        <authorList>
            <person name="Studholme D.J."/>
            <person name="Sarris P."/>
        </authorList>
    </citation>
    <scope>NUCLEOTIDE SEQUENCE</scope>
    <source>
        <strain evidence="6">PFS-109/04</strain>
        <tissue evidence="6">Leaf</tissue>
    </source>
</reference>
<name>A0A8S9RP37_BRACR</name>
<evidence type="ECO:0000256" key="3">
    <source>
        <dbReference type="ARBA" id="ARBA00023066"/>
    </source>
</evidence>
<protein>
    <submittedName>
        <fullName evidence="6">Uncharacterized protein</fullName>
    </submittedName>
</protein>
<evidence type="ECO:0000256" key="2">
    <source>
        <dbReference type="ARBA" id="ARBA00008466"/>
    </source>
</evidence>
<comment type="caution">
    <text evidence="6">The sequence shown here is derived from an EMBL/GenBank/DDBJ whole genome shotgun (WGS) entry which is preliminary data.</text>
</comment>
<dbReference type="InterPro" id="IPR048283">
    <property type="entry name" value="AdoMetDC-like"/>
</dbReference>
<feature type="transmembrane region" description="Helical" evidence="5">
    <location>
        <begin position="86"/>
        <end position="108"/>
    </location>
</feature>
<dbReference type="GO" id="GO:0004014">
    <property type="term" value="F:adenosylmethionine decarboxylase activity"/>
    <property type="evidence" value="ECO:0007669"/>
    <property type="project" value="InterPro"/>
</dbReference>
<evidence type="ECO:0000313" key="6">
    <source>
        <dbReference type="EMBL" id="KAF3574415.1"/>
    </source>
</evidence>
<sequence>MISSSSVHLWPHRKLLLEQKRKLEALSSRHNLLGSKPLHRLQALSTVPTRRDSHSCYLRDRFFSLQRSLGLLRLSESSFFVYPYKVIIKTCDITKLLLLLPALLLFLVPREIRRGRFDSGV</sequence>
<gene>
    <name evidence="6" type="ORF">F2Q69_00058110</name>
</gene>
<comment type="similarity">
    <text evidence="2">Belongs to the eukaryotic AdoMetDC family.</text>
</comment>
<keyword evidence="5" id="KW-0812">Transmembrane</keyword>
<proteinExistence type="inferred from homology"/>
<evidence type="ECO:0000313" key="7">
    <source>
        <dbReference type="Proteomes" id="UP000712600"/>
    </source>
</evidence>
<accession>A0A8S9RP37</accession>
<dbReference type="Gene3D" id="3.60.90.10">
    <property type="entry name" value="S-adenosylmethionine decarboxylase"/>
    <property type="match status" value="1"/>
</dbReference>
<dbReference type="Proteomes" id="UP000712600">
    <property type="component" value="Unassembled WGS sequence"/>
</dbReference>
<dbReference type="GO" id="GO:0008295">
    <property type="term" value="P:spermidine biosynthetic process"/>
    <property type="evidence" value="ECO:0007669"/>
    <property type="project" value="UniProtKB-KW"/>
</dbReference>
<evidence type="ECO:0000256" key="4">
    <source>
        <dbReference type="ARBA" id="ARBA00023115"/>
    </source>
</evidence>
<dbReference type="Pfam" id="PF01536">
    <property type="entry name" value="SAM_decarbox"/>
    <property type="match status" value="1"/>
</dbReference>
<keyword evidence="5" id="KW-0472">Membrane</keyword>
<dbReference type="SUPFAM" id="SSF56276">
    <property type="entry name" value="S-adenosylmethionine decarboxylase"/>
    <property type="match status" value="1"/>
</dbReference>
<dbReference type="AlphaFoldDB" id="A0A8S9RP37"/>
<dbReference type="EMBL" id="QGKX02000095">
    <property type="protein sequence ID" value="KAF3574415.1"/>
    <property type="molecule type" value="Genomic_DNA"/>
</dbReference>